<dbReference type="AlphaFoldDB" id="A0A0D3ITV9"/>
<dbReference type="Gene3D" id="2.60.40.200">
    <property type="entry name" value="Superoxide dismutase, copper/zinc binding domain"/>
    <property type="match status" value="1"/>
</dbReference>
<dbReference type="HOGENOM" id="CLU_1477724_0_0_1"/>
<accession>A0A0D3ITV9</accession>
<name>A0A0D3ITV9_EMIH1</name>
<dbReference type="GO" id="GO:0006801">
    <property type="term" value="P:superoxide metabolic process"/>
    <property type="evidence" value="ECO:0007669"/>
    <property type="project" value="InterPro"/>
</dbReference>
<evidence type="ECO:0000313" key="3">
    <source>
        <dbReference type="EnsemblProtists" id="EOD14694"/>
    </source>
</evidence>
<feature type="region of interest" description="Disordered" evidence="1">
    <location>
        <begin position="158"/>
        <end position="183"/>
    </location>
</feature>
<protein>
    <recommendedName>
        <fullName evidence="2">Superoxide dismutase copper/zinc binding domain-containing protein</fullName>
    </recommendedName>
</protein>
<reference evidence="4" key="1">
    <citation type="journal article" date="2013" name="Nature">
        <title>Pan genome of the phytoplankton Emiliania underpins its global distribution.</title>
        <authorList>
            <person name="Read B.A."/>
            <person name="Kegel J."/>
            <person name="Klute M.J."/>
            <person name="Kuo A."/>
            <person name="Lefebvre S.C."/>
            <person name="Maumus F."/>
            <person name="Mayer C."/>
            <person name="Miller J."/>
            <person name="Monier A."/>
            <person name="Salamov A."/>
            <person name="Young J."/>
            <person name="Aguilar M."/>
            <person name="Claverie J.M."/>
            <person name="Frickenhaus S."/>
            <person name="Gonzalez K."/>
            <person name="Herman E.K."/>
            <person name="Lin Y.C."/>
            <person name="Napier J."/>
            <person name="Ogata H."/>
            <person name="Sarno A.F."/>
            <person name="Shmutz J."/>
            <person name="Schroeder D."/>
            <person name="de Vargas C."/>
            <person name="Verret F."/>
            <person name="von Dassow P."/>
            <person name="Valentin K."/>
            <person name="Van de Peer Y."/>
            <person name="Wheeler G."/>
            <person name="Dacks J.B."/>
            <person name="Delwiche C.F."/>
            <person name="Dyhrman S.T."/>
            <person name="Glockner G."/>
            <person name="John U."/>
            <person name="Richards T."/>
            <person name="Worden A.Z."/>
            <person name="Zhang X."/>
            <person name="Grigoriev I.V."/>
            <person name="Allen A.E."/>
            <person name="Bidle K."/>
            <person name="Borodovsky M."/>
            <person name="Bowler C."/>
            <person name="Brownlee C."/>
            <person name="Cock J.M."/>
            <person name="Elias M."/>
            <person name="Gladyshev V.N."/>
            <person name="Groth M."/>
            <person name="Guda C."/>
            <person name="Hadaegh A."/>
            <person name="Iglesias-Rodriguez M.D."/>
            <person name="Jenkins J."/>
            <person name="Jones B.M."/>
            <person name="Lawson T."/>
            <person name="Leese F."/>
            <person name="Lindquist E."/>
            <person name="Lobanov A."/>
            <person name="Lomsadze A."/>
            <person name="Malik S.B."/>
            <person name="Marsh M.E."/>
            <person name="Mackinder L."/>
            <person name="Mock T."/>
            <person name="Mueller-Roeber B."/>
            <person name="Pagarete A."/>
            <person name="Parker M."/>
            <person name="Probert I."/>
            <person name="Quesneville H."/>
            <person name="Raines C."/>
            <person name="Rensing S.A."/>
            <person name="Riano-Pachon D.M."/>
            <person name="Richier S."/>
            <person name="Rokitta S."/>
            <person name="Shiraiwa Y."/>
            <person name="Soanes D.M."/>
            <person name="van der Giezen M."/>
            <person name="Wahlund T.M."/>
            <person name="Williams B."/>
            <person name="Wilson W."/>
            <person name="Wolfe G."/>
            <person name="Wurch L.L."/>
        </authorList>
    </citation>
    <scope>NUCLEOTIDE SEQUENCE</scope>
</reference>
<dbReference type="Pfam" id="PF00080">
    <property type="entry name" value="Sod_Cu"/>
    <property type="match status" value="1"/>
</dbReference>
<dbReference type="GO" id="GO:0046872">
    <property type="term" value="F:metal ion binding"/>
    <property type="evidence" value="ECO:0007669"/>
    <property type="project" value="InterPro"/>
</dbReference>
<feature type="domain" description="Superoxide dismutase copper/zinc binding" evidence="2">
    <location>
        <begin position="64"/>
        <end position="147"/>
    </location>
</feature>
<organism evidence="3 4">
    <name type="scientific">Emiliania huxleyi (strain CCMP1516)</name>
    <dbReference type="NCBI Taxonomy" id="280463"/>
    <lineage>
        <taxon>Eukaryota</taxon>
        <taxon>Haptista</taxon>
        <taxon>Haptophyta</taxon>
        <taxon>Prymnesiophyceae</taxon>
        <taxon>Isochrysidales</taxon>
        <taxon>Noelaerhabdaceae</taxon>
        <taxon>Emiliania</taxon>
    </lineage>
</organism>
<dbReference type="EnsemblProtists" id="EOD14694">
    <property type="protein sequence ID" value="EOD14694"/>
    <property type="gene ID" value="EMIHUDRAFT_96386"/>
</dbReference>
<dbReference type="PaxDb" id="2903-EOD14694"/>
<dbReference type="InterPro" id="IPR036423">
    <property type="entry name" value="SOD-like_Cu/Zn_dom_sf"/>
</dbReference>
<proteinExistence type="predicted"/>
<reference evidence="3" key="2">
    <citation type="submission" date="2024-10" db="UniProtKB">
        <authorList>
            <consortium name="EnsemblProtists"/>
        </authorList>
    </citation>
    <scope>IDENTIFICATION</scope>
</reference>
<evidence type="ECO:0000259" key="2">
    <source>
        <dbReference type="Pfam" id="PF00080"/>
    </source>
</evidence>
<dbReference type="SUPFAM" id="SSF49329">
    <property type="entry name" value="Cu,Zn superoxide dismutase-like"/>
    <property type="match status" value="1"/>
</dbReference>
<dbReference type="RefSeq" id="XP_005767123.1">
    <property type="nucleotide sequence ID" value="XM_005767066.1"/>
</dbReference>
<dbReference type="Proteomes" id="UP000013827">
    <property type="component" value="Unassembled WGS sequence"/>
</dbReference>
<keyword evidence="4" id="KW-1185">Reference proteome</keyword>
<evidence type="ECO:0000256" key="1">
    <source>
        <dbReference type="SAM" id="MobiDB-lite"/>
    </source>
</evidence>
<evidence type="ECO:0000313" key="4">
    <source>
        <dbReference type="Proteomes" id="UP000013827"/>
    </source>
</evidence>
<dbReference type="KEGG" id="ehx:EMIHUDRAFT_96386"/>
<dbReference type="GeneID" id="17260763"/>
<sequence>MFAISSAFSLGQCAANPELVSGTFGPYPGYTGDLSVSGTVSMYSIFTFDMSGLDTAGGACTNPDFATLPGNACGIHIHAGTTCDTAADVGGHYWVSTKAPLDPWSDGEVGYVAFYSTTDGTASGSFAAKTGATTSDIKGRAFIVHGADGGRIACALMEAYSPPGDDDDDDDDDDYDDDDFGTE</sequence>
<feature type="compositionally biased region" description="Acidic residues" evidence="1">
    <location>
        <begin position="164"/>
        <end position="183"/>
    </location>
</feature>
<dbReference type="InterPro" id="IPR001424">
    <property type="entry name" value="SOD_Cu_Zn_dom"/>
</dbReference>